<sequence>MEKMVNRLKVTFVITKFISKSRQLGSSIGPIQLDTISDGYDDGFNQAGSREPYLSSLHDVGPKTLSDLINRYQTSSSPIQAVIYEPFLAWALDVAKDFGLFAAAFFTHACAVDYIFYNVYHEVLKMPVSSTLVLIEGLPLLLELQDLPTFFVLPDSYPANVKMTMSQFANLDKADWILINTFYKLECEPRLFSKGLKVTFVITKFISSSIGPIQLDTISDGYDDGFNQAGSREPYLSSLHDVGPKTLSDLINRYQTSSSPIHAVIYEPFLAWALDMPVSSTPVLIEGLPLLLELQDLPTFVVLLDSYPANVKMTMSQFANLDKADWILIDTFYKLECEVVDTMSKVCPLLTIGPTIPSIYLDKSIDDEDDYGISLCEIDASLSINWLSTKPTASVVYVSFGSCATLSNKQIFTSCGW</sequence>
<gene>
    <name evidence="2" type="ORF">NC653_007901</name>
</gene>
<keyword evidence="3" id="KW-1185">Reference proteome</keyword>
<dbReference type="Proteomes" id="UP001164929">
    <property type="component" value="Chromosome 3"/>
</dbReference>
<dbReference type="SUPFAM" id="SSF53756">
    <property type="entry name" value="UDP-Glycosyltransferase/glycogen phosphorylase"/>
    <property type="match status" value="2"/>
</dbReference>
<reference evidence="2" key="1">
    <citation type="journal article" date="2023" name="Mol. Ecol. Resour.">
        <title>Chromosome-level genome assembly of a triploid poplar Populus alba 'Berolinensis'.</title>
        <authorList>
            <person name="Chen S."/>
            <person name="Yu Y."/>
            <person name="Wang X."/>
            <person name="Wang S."/>
            <person name="Zhang T."/>
            <person name="Zhou Y."/>
            <person name="He R."/>
            <person name="Meng N."/>
            <person name="Wang Y."/>
            <person name="Liu W."/>
            <person name="Liu Z."/>
            <person name="Liu J."/>
            <person name="Guo Q."/>
            <person name="Huang H."/>
            <person name="Sederoff R.R."/>
            <person name="Wang G."/>
            <person name="Qu G."/>
            <person name="Chen S."/>
        </authorList>
    </citation>
    <scope>NUCLEOTIDE SEQUENCE</scope>
    <source>
        <strain evidence="2">SC-2020</strain>
    </source>
</reference>
<protein>
    <submittedName>
        <fullName evidence="2">Uncharacterized protein</fullName>
    </submittedName>
</protein>
<organism evidence="2 3">
    <name type="scientific">Populus alba x Populus x berolinensis</name>
    <dbReference type="NCBI Taxonomy" id="444605"/>
    <lineage>
        <taxon>Eukaryota</taxon>
        <taxon>Viridiplantae</taxon>
        <taxon>Streptophyta</taxon>
        <taxon>Embryophyta</taxon>
        <taxon>Tracheophyta</taxon>
        <taxon>Spermatophyta</taxon>
        <taxon>Magnoliopsida</taxon>
        <taxon>eudicotyledons</taxon>
        <taxon>Gunneridae</taxon>
        <taxon>Pentapetalae</taxon>
        <taxon>rosids</taxon>
        <taxon>fabids</taxon>
        <taxon>Malpighiales</taxon>
        <taxon>Salicaceae</taxon>
        <taxon>Saliceae</taxon>
        <taxon>Populus</taxon>
    </lineage>
</organism>
<comment type="similarity">
    <text evidence="1">Belongs to the UDP-glycosyltransferase family.</text>
</comment>
<dbReference type="Gene3D" id="3.40.50.2000">
    <property type="entry name" value="Glycogen Phosphorylase B"/>
    <property type="match status" value="4"/>
</dbReference>
<proteinExistence type="inferred from homology"/>
<evidence type="ECO:0000313" key="3">
    <source>
        <dbReference type="Proteomes" id="UP001164929"/>
    </source>
</evidence>
<accession>A0AAD6R5F8</accession>
<dbReference type="PANTHER" id="PTHR11926:SF1179">
    <property type="entry name" value="GLYCOSYLTRANSFERASE"/>
    <property type="match status" value="1"/>
</dbReference>
<evidence type="ECO:0000256" key="1">
    <source>
        <dbReference type="ARBA" id="ARBA00009995"/>
    </source>
</evidence>
<dbReference type="PANTHER" id="PTHR11926">
    <property type="entry name" value="GLUCOSYL/GLUCURONOSYL TRANSFERASES"/>
    <property type="match status" value="1"/>
</dbReference>
<dbReference type="GO" id="GO:0080044">
    <property type="term" value="F:quercetin 7-O-glucosyltransferase activity"/>
    <property type="evidence" value="ECO:0007669"/>
    <property type="project" value="TreeGrafter"/>
</dbReference>
<dbReference type="GO" id="GO:0080043">
    <property type="term" value="F:quercetin 3-O-glucosyltransferase activity"/>
    <property type="evidence" value="ECO:0007669"/>
    <property type="project" value="TreeGrafter"/>
</dbReference>
<dbReference type="EMBL" id="JAQIZT010000003">
    <property type="protein sequence ID" value="KAJ7002549.1"/>
    <property type="molecule type" value="Genomic_DNA"/>
</dbReference>
<evidence type="ECO:0000313" key="2">
    <source>
        <dbReference type="EMBL" id="KAJ7002549.1"/>
    </source>
</evidence>
<comment type="caution">
    <text evidence="2">The sequence shown here is derived from an EMBL/GenBank/DDBJ whole genome shotgun (WGS) entry which is preliminary data.</text>
</comment>
<dbReference type="AlphaFoldDB" id="A0AAD6R5F8"/>
<name>A0AAD6R5F8_9ROSI</name>